<accession>A0AA36FAK5</accession>
<evidence type="ECO:0000256" key="1">
    <source>
        <dbReference type="SAM" id="MobiDB-lite"/>
    </source>
</evidence>
<proteinExistence type="predicted"/>
<feature type="compositionally biased region" description="Basic and acidic residues" evidence="1">
    <location>
        <begin position="20"/>
        <end position="42"/>
    </location>
</feature>
<keyword evidence="3" id="KW-1185">Reference proteome</keyword>
<evidence type="ECO:0000313" key="2">
    <source>
        <dbReference type="EMBL" id="CAI9731961.1"/>
    </source>
</evidence>
<sequence>MKRRRRERRRRIGEREDEEKERKKGEKEEEKETKKRTKEIWCGRHSAGGEDMPVGGGGVMSKTKTKPRSDLLTNDNCEA</sequence>
<dbReference type="EMBL" id="OX597826">
    <property type="protein sequence ID" value="CAI9731961.1"/>
    <property type="molecule type" value="Genomic_DNA"/>
</dbReference>
<reference evidence="2" key="1">
    <citation type="submission" date="2023-08" db="EMBL/GenBank/DDBJ databases">
        <authorList>
            <person name="Alioto T."/>
            <person name="Alioto T."/>
            <person name="Gomez Garrido J."/>
        </authorList>
    </citation>
    <scope>NUCLEOTIDE SEQUENCE</scope>
</reference>
<feature type="compositionally biased region" description="Basic residues" evidence="1">
    <location>
        <begin position="1"/>
        <end position="12"/>
    </location>
</feature>
<gene>
    <name evidence="2" type="ORF">OCTVUL_1B018223</name>
</gene>
<name>A0AA36FAK5_OCTVU</name>
<dbReference type="AlphaFoldDB" id="A0AA36FAK5"/>
<protein>
    <submittedName>
        <fullName evidence="2">Uncharacterized protein</fullName>
    </submittedName>
</protein>
<dbReference type="Proteomes" id="UP001162480">
    <property type="component" value="Chromosome 13"/>
</dbReference>
<feature type="region of interest" description="Disordered" evidence="1">
    <location>
        <begin position="1"/>
        <end position="79"/>
    </location>
</feature>
<evidence type="ECO:0000313" key="3">
    <source>
        <dbReference type="Proteomes" id="UP001162480"/>
    </source>
</evidence>
<organism evidence="2 3">
    <name type="scientific">Octopus vulgaris</name>
    <name type="common">Common octopus</name>
    <dbReference type="NCBI Taxonomy" id="6645"/>
    <lineage>
        <taxon>Eukaryota</taxon>
        <taxon>Metazoa</taxon>
        <taxon>Spiralia</taxon>
        <taxon>Lophotrochozoa</taxon>
        <taxon>Mollusca</taxon>
        <taxon>Cephalopoda</taxon>
        <taxon>Coleoidea</taxon>
        <taxon>Octopodiformes</taxon>
        <taxon>Octopoda</taxon>
        <taxon>Incirrata</taxon>
        <taxon>Octopodidae</taxon>
        <taxon>Octopus</taxon>
    </lineage>
</organism>